<dbReference type="VEuPathDB" id="FungiDB:TAPDE_004095"/>
<gene>
    <name evidence="1" type="ORF">TAPDE_004095</name>
</gene>
<organism evidence="1 2">
    <name type="scientific">Taphrina deformans (strain PYCC 5710 / ATCC 11124 / CBS 356.35 / IMI 108563 / JCM 9778 / NBRC 8474)</name>
    <name type="common">Peach leaf curl fungus</name>
    <name type="synonym">Lalaria deformans</name>
    <dbReference type="NCBI Taxonomy" id="1097556"/>
    <lineage>
        <taxon>Eukaryota</taxon>
        <taxon>Fungi</taxon>
        <taxon>Dikarya</taxon>
        <taxon>Ascomycota</taxon>
        <taxon>Taphrinomycotina</taxon>
        <taxon>Taphrinomycetes</taxon>
        <taxon>Taphrinales</taxon>
        <taxon>Taphrinaceae</taxon>
        <taxon>Taphrina</taxon>
    </lineage>
</organism>
<sequence>MVGAARSNYSNYRFERVKKSLDVFQRMNGSTDMSLHEAQKMFTAAHFDISAKGVVNLERIVEHRDSLRMSMLEMLKRDLANLENDFCAPVPAIQDNRALEEIILGAKAEIIRNVDKARQNKIEIERLQALRTVEATGDQKEHARLAVHWRLLEILDEMVPAMEVGSIERVANHEDSSRRFEDMNDALARLSTSIARYNPSNFEEYLQQQRHKQQSSQTQIRSARLKISRLMESNIASKSQDNQGGVPDAMFMETSNTYRQSFEEIHQLQRTIQIEHEKCRESELHKVEAVSDELLKDTFTKSCLESPLLAQRDLHNERDLLRLAHHWSEACEEKEKERAAMLDHQFVVTSAKLQEIEAILTRTSQIRQDFDMYNTG</sequence>
<dbReference type="EMBL" id="CAHR02000177">
    <property type="protein sequence ID" value="CCG83773.1"/>
    <property type="molecule type" value="Genomic_DNA"/>
</dbReference>
<protein>
    <submittedName>
        <fullName evidence="1">Uncharacterized protein</fullName>
    </submittedName>
</protein>
<proteinExistence type="predicted"/>
<name>R4XGY6_TAPDE</name>
<dbReference type="Proteomes" id="UP000013776">
    <property type="component" value="Unassembled WGS sequence"/>
</dbReference>
<keyword evidence="2" id="KW-1185">Reference proteome</keyword>
<dbReference type="AlphaFoldDB" id="R4XGY6"/>
<reference evidence="1 2" key="1">
    <citation type="journal article" date="2013" name="MBio">
        <title>Genome sequencing of the plant pathogen Taphrina deformans, the causal agent of peach leaf curl.</title>
        <authorList>
            <person name="Cisse O.H."/>
            <person name="Almeida J.M.G.C.F."/>
            <person name="Fonseca A."/>
            <person name="Kumar A.A."/>
            <person name="Salojaervi J."/>
            <person name="Overmyer K."/>
            <person name="Hauser P.M."/>
            <person name="Pagni M."/>
        </authorList>
    </citation>
    <scope>NUCLEOTIDE SEQUENCE [LARGE SCALE GENOMIC DNA]</scope>
    <source>
        <strain evidence="2">PYCC 5710 / ATCC 11124 / CBS 356.35 / IMI 108563 / JCM 9778 / NBRC 8474</strain>
    </source>
</reference>
<evidence type="ECO:0000313" key="2">
    <source>
        <dbReference type="Proteomes" id="UP000013776"/>
    </source>
</evidence>
<evidence type="ECO:0000313" key="1">
    <source>
        <dbReference type="EMBL" id="CCG83773.1"/>
    </source>
</evidence>
<comment type="caution">
    <text evidence="1">The sequence shown here is derived from an EMBL/GenBank/DDBJ whole genome shotgun (WGS) entry which is preliminary data.</text>
</comment>
<accession>R4XGY6</accession>